<sequence length="71" mass="7794">MKTITIDSNAVVAFVDVFEEADLARDMGPRFTCGEVEALSEVLRAVGATAAAEYWIEAHATADEEDDQHHR</sequence>
<evidence type="ECO:0000313" key="2">
    <source>
        <dbReference type="Proteomes" id="UP000237104"/>
    </source>
</evidence>
<name>A0A2S3ZLG9_9MICO</name>
<gene>
    <name evidence="1" type="ORF">C3B59_05940</name>
</gene>
<protein>
    <recommendedName>
        <fullName evidence="3">PIN domain-containing protein</fullName>
    </recommendedName>
</protein>
<dbReference type="Proteomes" id="UP000237104">
    <property type="component" value="Unassembled WGS sequence"/>
</dbReference>
<proteinExistence type="predicted"/>
<evidence type="ECO:0000313" key="1">
    <source>
        <dbReference type="EMBL" id="POH69177.1"/>
    </source>
</evidence>
<organism evidence="1 2">
    <name type="scientific">Cryobacterium zongtaii</name>
    <dbReference type="NCBI Taxonomy" id="1259217"/>
    <lineage>
        <taxon>Bacteria</taxon>
        <taxon>Bacillati</taxon>
        <taxon>Actinomycetota</taxon>
        <taxon>Actinomycetes</taxon>
        <taxon>Micrococcales</taxon>
        <taxon>Microbacteriaceae</taxon>
        <taxon>Cryobacterium</taxon>
    </lineage>
</organism>
<dbReference type="EMBL" id="PPXF01000023">
    <property type="protein sequence ID" value="POH69177.1"/>
    <property type="molecule type" value="Genomic_DNA"/>
</dbReference>
<comment type="caution">
    <text evidence="1">The sequence shown here is derived from an EMBL/GenBank/DDBJ whole genome shotgun (WGS) entry which is preliminary data.</text>
</comment>
<dbReference type="RefSeq" id="WP_103430470.1">
    <property type="nucleotide sequence ID" value="NZ_PPXF01000023.1"/>
</dbReference>
<dbReference type="OrthoDB" id="5120502at2"/>
<dbReference type="AlphaFoldDB" id="A0A2S3ZLG9"/>
<accession>A0A2S3ZLG9</accession>
<reference evidence="1 2" key="1">
    <citation type="submission" date="2018-01" db="EMBL/GenBank/DDBJ databases">
        <title>Cryobacterium sp. nov., from glaciers in China.</title>
        <authorList>
            <person name="Liu Q."/>
            <person name="Xin Y.-H."/>
        </authorList>
    </citation>
    <scope>NUCLEOTIDE SEQUENCE [LARGE SCALE GENOMIC DNA]</scope>
    <source>
        <strain evidence="1 2">TMB1-8</strain>
    </source>
</reference>
<evidence type="ECO:0008006" key="3">
    <source>
        <dbReference type="Google" id="ProtNLM"/>
    </source>
</evidence>